<sequence length="195" mass="21928">MRSDVIRSYMQYSVPRCGQEQSQVSQDGSLADVQGESVNLGGIYRIEAILKPFYFGLGKRRVRPGQDIQSFRWIIILIGSSSEFCRLESPIHTELRKRCVDRVEIDVSTRSSGKQVFARNFAASCLHRSISSPYPELRKTTSSSSSGHPVQPHLRCLPIMSAFRQSSITADPYLEDGPRMLHPEPLSIPALYPVE</sequence>
<proteinExistence type="predicted"/>
<dbReference type="EMBL" id="BGZK01000689">
    <property type="protein sequence ID" value="GBP56309.1"/>
    <property type="molecule type" value="Genomic_DNA"/>
</dbReference>
<dbReference type="Proteomes" id="UP000299102">
    <property type="component" value="Unassembled WGS sequence"/>
</dbReference>
<dbReference type="AlphaFoldDB" id="A0A4C1X1S4"/>
<keyword evidence="2" id="KW-1185">Reference proteome</keyword>
<organism evidence="1 2">
    <name type="scientific">Eumeta variegata</name>
    <name type="common">Bagworm moth</name>
    <name type="synonym">Eumeta japonica</name>
    <dbReference type="NCBI Taxonomy" id="151549"/>
    <lineage>
        <taxon>Eukaryota</taxon>
        <taxon>Metazoa</taxon>
        <taxon>Ecdysozoa</taxon>
        <taxon>Arthropoda</taxon>
        <taxon>Hexapoda</taxon>
        <taxon>Insecta</taxon>
        <taxon>Pterygota</taxon>
        <taxon>Neoptera</taxon>
        <taxon>Endopterygota</taxon>
        <taxon>Lepidoptera</taxon>
        <taxon>Glossata</taxon>
        <taxon>Ditrysia</taxon>
        <taxon>Tineoidea</taxon>
        <taxon>Psychidae</taxon>
        <taxon>Oiketicinae</taxon>
        <taxon>Eumeta</taxon>
    </lineage>
</organism>
<accession>A0A4C1X1S4</accession>
<name>A0A4C1X1S4_EUMVA</name>
<evidence type="ECO:0000313" key="2">
    <source>
        <dbReference type="Proteomes" id="UP000299102"/>
    </source>
</evidence>
<evidence type="ECO:0000313" key="1">
    <source>
        <dbReference type="EMBL" id="GBP56309.1"/>
    </source>
</evidence>
<protein>
    <submittedName>
        <fullName evidence="1">Uncharacterized protein</fullName>
    </submittedName>
</protein>
<gene>
    <name evidence="1" type="ORF">EVAR_28889_1</name>
</gene>
<reference evidence="1 2" key="1">
    <citation type="journal article" date="2019" name="Commun. Biol.">
        <title>The bagworm genome reveals a unique fibroin gene that provides high tensile strength.</title>
        <authorList>
            <person name="Kono N."/>
            <person name="Nakamura H."/>
            <person name="Ohtoshi R."/>
            <person name="Tomita M."/>
            <person name="Numata K."/>
            <person name="Arakawa K."/>
        </authorList>
    </citation>
    <scope>NUCLEOTIDE SEQUENCE [LARGE SCALE GENOMIC DNA]</scope>
</reference>
<comment type="caution">
    <text evidence="1">The sequence shown here is derived from an EMBL/GenBank/DDBJ whole genome shotgun (WGS) entry which is preliminary data.</text>
</comment>